<organism evidence="1">
    <name type="scientific">Aegilops tauschii</name>
    <name type="common">Tausch's goatgrass</name>
    <name type="synonym">Aegilops squarrosa</name>
    <dbReference type="NCBI Taxonomy" id="37682"/>
    <lineage>
        <taxon>Eukaryota</taxon>
        <taxon>Viridiplantae</taxon>
        <taxon>Streptophyta</taxon>
        <taxon>Embryophyta</taxon>
        <taxon>Tracheophyta</taxon>
        <taxon>Spermatophyta</taxon>
        <taxon>Magnoliopsida</taxon>
        <taxon>Liliopsida</taxon>
        <taxon>Poales</taxon>
        <taxon>Poaceae</taxon>
        <taxon>BOP clade</taxon>
        <taxon>Pooideae</taxon>
        <taxon>Triticodae</taxon>
        <taxon>Triticeae</taxon>
        <taxon>Triticinae</taxon>
        <taxon>Aegilops</taxon>
    </lineage>
</organism>
<sequence>MNRTHQAKNYSVQYLALAGAASTDHLSERSPRTLYWPSRLRLRASCSSSTDAGVEELARRCRAGADGAGCGEGVREMTHRRQPLEVEELFIKVGAEAPEAVGPRKKLGIQAFSGGVWRLRARALSRRTTWTTTRQADASSVLDCGLTHEWAFAN</sequence>
<proteinExistence type="predicted"/>
<name>M8CKN3_AEGTA</name>
<reference evidence="1" key="1">
    <citation type="submission" date="2015-06" db="UniProtKB">
        <authorList>
            <consortium name="EnsemblPlants"/>
        </authorList>
    </citation>
    <scope>IDENTIFICATION</scope>
</reference>
<dbReference type="EnsemblPlants" id="EMT27932">
    <property type="protein sequence ID" value="EMT27932"/>
    <property type="gene ID" value="F775_09792"/>
</dbReference>
<protein>
    <submittedName>
        <fullName evidence="1">Uncharacterized protein</fullName>
    </submittedName>
</protein>
<accession>M8CKN3</accession>
<evidence type="ECO:0000313" key="1">
    <source>
        <dbReference type="EnsemblPlants" id="EMT27932"/>
    </source>
</evidence>
<dbReference type="AlphaFoldDB" id="M8CKN3"/>